<dbReference type="RefSeq" id="WP_088969245.1">
    <property type="nucleotide sequence ID" value="NZ_LT607751.1"/>
</dbReference>
<feature type="transmembrane region" description="Helical" evidence="1">
    <location>
        <begin position="277"/>
        <end position="298"/>
    </location>
</feature>
<sequence length="301" mass="32990">MGGAAHLSEGASWDFLAGQRLQFRIPTTGFDALLKAQQTRIGAQLKDIAAAQRLQFRIPTTGFDALLKAQQTRIGAQLKDIAAAQRLQFRIPTTGFDALLKAQQTRIGAQLKDIAAAQRLQFRIPTTGFDALLKAQQTRIGAQLKDIAAAQRLQFRIPTTGFDALLKAQQTQLRAVLGSLDTSTTYRIALTSPQSLYATAIDTALQDLEQAVVQTDRQMNSDVALLSIWAESLREFGAWLRQPVVAWSTVGLVWFLVSYAWVTLKTERPDVADMLEVPYTMLSSIVLGALGAAAYDALKKK</sequence>
<feature type="transmembrane region" description="Helical" evidence="1">
    <location>
        <begin position="244"/>
        <end position="262"/>
    </location>
</feature>
<proteinExistence type="predicted"/>
<keyword evidence="1" id="KW-0812">Transmembrane</keyword>
<evidence type="ECO:0000313" key="2">
    <source>
        <dbReference type="EMBL" id="SCG39348.1"/>
    </source>
</evidence>
<keyword evidence="1" id="KW-1133">Transmembrane helix</keyword>
<evidence type="ECO:0000256" key="1">
    <source>
        <dbReference type="SAM" id="Phobius"/>
    </source>
</evidence>
<reference evidence="2 3" key="1">
    <citation type="submission" date="2016-06" db="EMBL/GenBank/DDBJ databases">
        <authorList>
            <person name="Kjaerup R.B."/>
            <person name="Dalgaard T.S."/>
            <person name="Juul-Madsen H.R."/>
        </authorList>
    </citation>
    <scope>NUCLEOTIDE SEQUENCE [LARGE SCALE GENOMIC DNA]</scope>
    <source>
        <strain evidence="2 3">DSM 45097</strain>
    </source>
</reference>
<dbReference type="AlphaFoldDB" id="A0A1C5H031"/>
<protein>
    <submittedName>
        <fullName evidence="2">Uncharacterized protein</fullName>
    </submittedName>
</protein>
<accession>A0A1C5H031</accession>
<organism evidence="2 3">
    <name type="scientific">Micromonospora siamensis</name>
    <dbReference type="NCBI Taxonomy" id="299152"/>
    <lineage>
        <taxon>Bacteria</taxon>
        <taxon>Bacillati</taxon>
        <taxon>Actinomycetota</taxon>
        <taxon>Actinomycetes</taxon>
        <taxon>Micromonosporales</taxon>
        <taxon>Micromonosporaceae</taxon>
        <taxon>Micromonospora</taxon>
    </lineage>
</organism>
<evidence type="ECO:0000313" key="3">
    <source>
        <dbReference type="Proteomes" id="UP000198210"/>
    </source>
</evidence>
<keyword evidence="3" id="KW-1185">Reference proteome</keyword>
<dbReference type="Proteomes" id="UP000198210">
    <property type="component" value="Chromosome I"/>
</dbReference>
<dbReference type="EMBL" id="LT607751">
    <property type="protein sequence ID" value="SCG39348.1"/>
    <property type="molecule type" value="Genomic_DNA"/>
</dbReference>
<name>A0A1C5H031_9ACTN</name>
<gene>
    <name evidence="2" type="ORF">GA0074704_0808</name>
</gene>
<keyword evidence="1" id="KW-0472">Membrane</keyword>